<dbReference type="PANTHER" id="PTHR30055:SF234">
    <property type="entry name" value="HTH-TYPE TRANSCRIPTIONAL REGULATOR BETI"/>
    <property type="match status" value="1"/>
</dbReference>
<proteinExistence type="predicted"/>
<dbReference type="EMBL" id="BAAAZA010000021">
    <property type="protein sequence ID" value="GAA3885481.1"/>
    <property type="molecule type" value="Genomic_DNA"/>
</dbReference>
<sequence>MAVSLDTVARAAGLGPSTLYRHFPTREDLMEAVLDSLLSPVRATVAEAEGLDDPAAAFRHVFARSCVLPAAEVRAIGAIAASSDRLSAYAQVMIEELIEPVTQRAQASGCLHPGLTAADIAFFVRMVDIADSADRRSTAVDVLLRGILL</sequence>
<evidence type="ECO:0000256" key="4">
    <source>
        <dbReference type="PROSITE-ProRule" id="PRU00335"/>
    </source>
</evidence>
<dbReference type="InterPro" id="IPR036271">
    <property type="entry name" value="Tet_transcr_reg_TetR-rel_C_sf"/>
</dbReference>
<dbReference type="PROSITE" id="PS50977">
    <property type="entry name" value="HTH_TETR_2"/>
    <property type="match status" value="1"/>
</dbReference>
<dbReference type="Proteomes" id="UP001501563">
    <property type="component" value="Unassembled WGS sequence"/>
</dbReference>
<reference evidence="7" key="1">
    <citation type="journal article" date="2019" name="Int. J. Syst. Evol. Microbiol.">
        <title>The Global Catalogue of Microorganisms (GCM) 10K type strain sequencing project: providing services to taxonomists for standard genome sequencing and annotation.</title>
        <authorList>
            <consortium name="The Broad Institute Genomics Platform"/>
            <consortium name="The Broad Institute Genome Sequencing Center for Infectious Disease"/>
            <person name="Wu L."/>
            <person name="Ma J."/>
        </authorList>
    </citation>
    <scope>NUCLEOTIDE SEQUENCE [LARGE SCALE GENOMIC DNA]</scope>
    <source>
        <strain evidence="7">JCM 16578</strain>
    </source>
</reference>
<evidence type="ECO:0000259" key="5">
    <source>
        <dbReference type="PROSITE" id="PS50977"/>
    </source>
</evidence>
<evidence type="ECO:0000313" key="6">
    <source>
        <dbReference type="EMBL" id="GAA3885481.1"/>
    </source>
</evidence>
<keyword evidence="2 4" id="KW-0238">DNA-binding</keyword>
<dbReference type="InterPro" id="IPR050109">
    <property type="entry name" value="HTH-type_TetR-like_transc_reg"/>
</dbReference>
<accession>A0ABP7KRD2</accession>
<dbReference type="Pfam" id="PF00440">
    <property type="entry name" value="TetR_N"/>
    <property type="match status" value="1"/>
</dbReference>
<dbReference type="SUPFAM" id="SSF46689">
    <property type="entry name" value="Homeodomain-like"/>
    <property type="match status" value="1"/>
</dbReference>
<organism evidence="6 7">
    <name type="scientific">Streptomyces lannensis</name>
    <dbReference type="NCBI Taxonomy" id="766498"/>
    <lineage>
        <taxon>Bacteria</taxon>
        <taxon>Bacillati</taxon>
        <taxon>Actinomycetota</taxon>
        <taxon>Actinomycetes</taxon>
        <taxon>Kitasatosporales</taxon>
        <taxon>Streptomycetaceae</taxon>
        <taxon>Streptomyces</taxon>
    </lineage>
</organism>
<keyword evidence="3" id="KW-0804">Transcription</keyword>
<evidence type="ECO:0000256" key="2">
    <source>
        <dbReference type="ARBA" id="ARBA00023125"/>
    </source>
</evidence>
<dbReference type="InterPro" id="IPR001647">
    <property type="entry name" value="HTH_TetR"/>
</dbReference>
<dbReference type="Gene3D" id="1.10.357.10">
    <property type="entry name" value="Tetracycline Repressor, domain 2"/>
    <property type="match status" value="1"/>
</dbReference>
<dbReference type="PANTHER" id="PTHR30055">
    <property type="entry name" value="HTH-TYPE TRANSCRIPTIONAL REGULATOR RUTR"/>
    <property type="match status" value="1"/>
</dbReference>
<gene>
    <name evidence="6" type="ORF">GCM10022207_61040</name>
</gene>
<evidence type="ECO:0000256" key="3">
    <source>
        <dbReference type="ARBA" id="ARBA00023163"/>
    </source>
</evidence>
<evidence type="ECO:0000256" key="1">
    <source>
        <dbReference type="ARBA" id="ARBA00023015"/>
    </source>
</evidence>
<keyword evidence="1" id="KW-0805">Transcription regulation</keyword>
<evidence type="ECO:0000313" key="7">
    <source>
        <dbReference type="Proteomes" id="UP001501563"/>
    </source>
</evidence>
<protein>
    <recommendedName>
        <fullName evidence="5">HTH tetR-type domain-containing protein</fullName>
    </recommendedName>
</protein>
<feature type="DNA-binding region" description="H-T-H motif" evidence="4">
    <location>
        <begin position="4"/>
        <end position="23"/>
    </location>
</feature>
<dbReference type="InterPro" id="IPR009057">
    <property type="entry name" value="Homeodomain-like_sf"/>
</dbReference>
<comment type="caution">
    <text evidence="6">The sequence shown here is derived from an EMBL/GenBank/DDBJ whole genome shotgun (WGS) entry which is preliminary data.</text>
</comment>
<feature type="domain" description="HTH tetR-type" evidence="5">
    <location>
        <begin position="1"/>
        <end position="41"/>
    </location>
</feature>
<dbReference type="SUPFAM" id="SSF48498">
    <property type="entry name" value="Tetracyclin repressor-like, C-terminal domain"/>
    <property type="match status" value="1"/>
</dbReference>
<keyword evidence="7" id="KW-1185">Reference proteome</keyword>
<name>A0ABP7KRD2_9ACTN</name>